<dbReference type="Pfam" id="PF00496">
    <property type="entry name" value="SBP_bac_5"/>
    <property type="match status" value="1"/>
</dbReference>
<dbReference type="GO" id="GO:1904680">
    <property type="term" value="F:peptide transmembrane transporter activity"/>
    <property type="evidence" value="ECO:0007669"/>
    <property type="project" value="TreeGrafter"/>
</dbReference>
<evidence type="ECO:0000256" key="2">
    <source>
        <dbReference type="ARBA" id="ARBA00005695"/>
    </source>
</evidence>
<keyword evidence="5" id="KW-0653">Protein transport</keyword>
<dbReference type="Proteomes" id="UP000015344">
    <property type="component" value="Unassembled WGS sequence"/>
</dbReference>
<feature type="signal peptide" evidence="7">
    <location>
        <begin position="1"/>
        <end position="22"/>
    </location>
</feature>
<sequence length="574" mass="64426">MKRRSMMLMLMLLLAISAFVSACGSSSTPAPESKPSETQNPGDSGTGEKKEENKDVALAADQTFRFNMKSDPPSLDPGTSQDTTSFQVLSHIFEGLTRLDEQGKVIPGTAESWEEDATKTKYVFHLRKDAKWSNGDPVKAKDYENSWKRVLDPKMEPAPPYAYQLYYIKGAEEYNTKKSTDPNTVAVKATDDYTLEVQLTTPTAYFLSLLSFQSYFPVHDSADRKSAWASEASTIISNGPFKMADWKHQNSLELVPNEHYYAKDEIKFTKVQITIVEDPGTEVSMYETGALEFAGQPTGEIPVDQIAMLKESKPDELQIKGIASSYYYLFNNKQKPFDNVNIRKAMAMAIDRKQIVEKVTLGGQTPAFGIVAKGITGLNDEYRNEADDSAYFKEDAAEAKALLEKGLKESGLTEMPEFTLAHNTNEMHKKVAVAIANMWKNTLGLKVKVENQEWGVFLKNRTALNYQVARAGWTTDYNDPMSFIDLYTTGSGNNDIGYSNPEFDKLVKDAKISVDPNARMDLIKQAEKKLIAEDMAIIPIFYHTNVHLQKPFVKNVFIDYQGQINFTRGYIAEH</sequence>
<keyword evidence="5" id="KW-0571">Peptide transport</keyword>
<dbReference type="GO" id="GO:0015833">
    <property type="term" value="P:peptide transport"/>
    <property type="evidence" value="ECO:0007669"/>
    <property type="project" value="UniProtKB-KW"/>
</dbReference>
<dbReference type="PANTHER" id="PTHR30290">
    <property type="entry name" value="PERIPLASMIC BINDING COMPONENT OF ABC TRANSPORTER"/>
    <property type="match status" value="1"/>
</dbReference>
<evidence type="ECO:0000313" key="10">
    <source>
        <dbReference type="Proteomes" id="UP000015344"/>
    </source>
</evidence>
<keyword evidence="4 7" id="KW-0732">Signal</keyword>
<accession>S9U317</accession>
<feature type="compositionally biased region" description="Polar residues" evidence="6">
    <location>
        <begin position="24"/>
        <end position="43"/>
    </location>
</feature>
<feature type="region of interest" description="Disordered" evidence="6">
    <location>
        <begin position="24"/>
        <end position="54"/>
    </location>
</feature>
<dbReference type="eggNOG" id="COG4166">
    <property type="taxonomic scope" value="Bacteria"/>
</dbReference>
<dbReference type="GO" id="GO:0030288">
    <property type="term" value="C:outer membrane-bounded periplasmic space"/>
    <property type="evidence" value="ECO:0007669"/>
    <property type="project" value="UniProtKB-ARBA"/>
</dbReference>
<comment type="caution">
    <text evidence="9">The sequence shown here is derived from an EMBL/GenBank/DDBJ whole genome shotgun (WGS) entry which is preliminary data.</text>
</comment>
<feature type="domain" description="Solute-binding protein family 5" evidence="8">
    <location>
        <begin position="104"/>
        <end position="494"/>
    </location>
</feature>
<dbReference type="PROSITE" id="PS51257">
    <property type="entry name" value="PROKAR_LIPOPROTEIN"/>
    <property type="match status" value="1"/>
</dbReference>
<comment type="subcellular location">
    <subcellularLocation>
        <location evidence="1">Cell envelope</location>
    </subcellularLocation>
</comment>
<dbReference type="RefSeq" id="WP_021261865.1">
    <property type="nucleotide sequence ID" value="NZ_ATMT01000076.1"/>
</dbReference>
<reference evidence="9 10" key="1">
    <citation type="submission" date="2013-05" db="EMBL/GenBank/DDBJ databases">
        <authorList>
            <person name="Strain E.A."/>
            <person name="Brown E."/>
            <person name="Allard M.W."/>
            <person name="Luo Y.L."/>
        </authorList>
    </citation>
    <scope>NUCLEOTIDE SEQUENCE [LARGE SCALE GENOMIC DNA]</scope>
    <source>
        <strain evidence="9 10">TS-15</strain>
    </source>
</reference>
<evidence type="ECO:0000256" key="4">
    <source>
        <dbReference type="ARBA" id="ARBA00022729"/>
    </source>
</evidence>
<evidence type="ECO:0000256" key="6">
    <source>
        <dbReference type="SAM" id="MobiDB-lite"/>
    </source>
</evidence>
<evidence type="ECO:0000313" key="9">
    <source>
        <dbReference type="EMBL" id="EPY04880.1"/>
    </source>
</evidence>
<dbReference type="Gene3D" id="3.90.76.10">
    <property type="entry name" value="Dipeptide-binding Protein, Domain 1"/>
    <property type="match status" value="1"/>
</dbReference>
<protein>
    <submittedName>
        <fullName evidence="9">Family 5 extracellular solute-binding protein</fullName>
    </submittedName>
</protein>
<dbReference type="PATRIC" id="fig|1117108.3.peg.4811"/>
<dbReference type="InterPro" id="IPR039424">
    <property type="entry name" value="SBP_5"/>
</dbReference>
<dbReference type="GO" id="GO:0043190">
    <property type="term" value="C:ATP-binding cassette (ABC) transporter complex"/>
    <property type="evidence" value="ECO:0007669"/>
    <property type="project" value="InterPro"/>
</dbReference>
<comment type="similarity">
    <text evidence="2">Belongs to the bacterial solute-binding protein 5 family.</text>
</comment>
<organism evidence="9 10">
    <name type="scientific">Paenibacillus alvei TS-15</name>
    <dbReference type="NCBI Taxonomy" id="1117108"/>
    <lineage>
        <taxon>Bacteria</taxon>
        <taxon>Bacillati</taxon>
        <taxon>Bacillota</taxon>
        <taxon>Bacilli</taxon>
        <taxon>Bacillales</taxon>
        <taxon>Paenibacillaceae</taxon>
        <taxon>Paenibacillus</taxon>
    </lineage>
</organism>
<evidence type="ECO:0000256" key="1">
    <source>
        <dbReference type="ARBA" id="ARBA00004196"/>
    </source>
</evidence>
<dbReference type="SUPFAM" id="SSF53850">
    <property type="entry name" value="Periplasmic binding protein-like II"/>
    <property type="match status" value="1"/>
</dbReference>
<dbReference type="InterPro" id="IPR000914">
    <property type="entry name" value="SBP_5_dom"/>
</dbReference>
<gene>
    <name evidence="9" type="ORF">PAALTS15_23293</name>
</gene>
<dbReference type="Gene3D" id="3.40.190.10">
    <property type="entry name" value="Periplasmic binding protein-like II"/>
    <property type="match status" value="1"/>
</dbReference>
<dbReference type="Gene3D" id="3.10.105.10">
    <property type="entry name" value="Dipeptide-binding Protein, Domain 3"/>
    <property type="match status" value="1"/>
</dbReference>
<feature type="chain" id="PRO_5039426462" evidence="7">
    <location>
        <begin position="23"/>
        <end position="574"/>
    </location>
</feature>
<dbReference type="AlphaFoldDB" id="S9U317"/>
<dbReference type="EMBL" id="ATMT01000076">
    <property type="protein sequence ID" value="EPY04880.1"/>
    <property type="molecule type" value="Genomic_DNA"/>
</dbReference>
<proteinExistence type="inferred from homology"/>
<dbReference type="PIRSF" id="PIRSF002741">
    <property type="entry name" value="MppA"/>
    <property type="match status" value="1"/>
</dbReference>
<evidence type="ECO:0000256" key="7">
    <source>
        <dbReference type="SAM" id="SignalP"/>
    </source>
</evidence>
<name>S9U317_PAEAL</name>
<keyword evidence="3" id="KW-0813">Transport</keyword>
<dbReference type="InterPro" id="IPR030678">
    <property type="entry name" value="Peptide/Ni-bd"/>
</dbReference>
<dbReference type="CDD" id="cd08504">
    <property type="entry name" value="PBP2_OppA"/>
    <property type="match status" value="1"/>
</dbReference>
<dbReference type="FunFam" id="3.10.105.10:FF:000001">
    <property type="entry name" value="Oligopeptide ABC transporter, oligopeptide-binding protein"/>
    <property type="match status" value="1"/>
</dbReference>
<dbReference type="PANTHER" id="PTHR30290:SF79">
    <property type="entry name" value="DIPEPTIDE-BINDING PROTEIN DPPE"/>
    <property type="match status" value="1"/>
</dbReference>
<evidence type="ECO:0000256" key="3">
    <source>
        <dbReference type="ARBA" id="ARBA00022448"/>
    </source>
</evidence>
<evidence type="ECO:0000256" key="5">
    <source>
        <dbReference type="ARBA" id="ARBA00022856"/>
    </source>
</evidence>
<dbReference type="FunFam" id="3.90.76.10:FF:000001">
    <property type="entry name" value="Oligopeptide ABC transporter substrate-binding protein"/>
    <property type="match status" value="1"/>
</dbReference>
<evidence type="ECO:0000259" key="8">
    <source>
        <dbReference type="Pfam" id="PF00496"/>
    </source>
</evidence>